<feature type="compositionally biased region" description="Acidic residues" evidence="1">
    <location>
        <begin position="36"/>
        <end position="87"/>
    </location>
</feature>
<name>A0A1B7TGF5_9ASCO</name>
<feature type="compositionally biased region" description="Acidic residues" evidence="1">
    <location>
        <begin position="344"/>
        <end position="388"/>
    </location>
</feature>
<comment type="caution">
    <text evidence="2">The sequence shown here is derived from an EMBL/GenBank/DDBJ whole genome shotgun (WGS) entry which is preliminary data.</text>
</comment>
<dbReference type="InterPro" id="IPR007149">
    <property type="entry name" value="Leo1"/>
</dbReference>
<dbReference type="GO" id="GO:0016593">
    <property type="term" value="C:Cdc73/Paf1 complex"/>
    <property type="evidence" value="ECO:0007669"/>
    <property type="project" value="InterPro"/>
</dbReference>
<dbReference type="OrthoDB" id="20844at2759"/>
<evidence type="ECO:0000256" key="1">
    <source>
        <dbReference type="SAM" id="MobiDB-lite"/>
    </source>
</evidence>
<reference evidence="3" key="1">
    <citation type="journal article" date="2016" name="Proc. Natl. Acad. Sci. U.S.A.">
        <title>Comparative genomics of biotechnologically important yeasts.</title>
        <authorList>
            <person name="Riley R."/>
            <person name="Haridas S."/>
            <person name="Wolfe K.H."/>
            <person name="Lopes M.R."/>
            <person name="Hittinger C.T."/>
            <person name="Goeker M."/>
            <person name="Salamov A.A."/>
            <person name="Wisecaver J.H."/>
            <person name="Long T.M."/>
            <person name="Calvey C.H."/>
            <person name="Aerts A.L."/>
            <person name="Barry K.W."/>
            <person name="Choi C."/>
            <person name="Clum A."/>
            <person name="Coughlan A.Y."/>
            <person name="Deshpande S."/>
            <person name="Douglass A.P."/>
            <person name="Hanson S.J."/>
            <person name="Klenk H.-P."/>
            <person name="LaButti K.M."/>
            <person name="Lapidus A."/>
            <person name="Lindquist E.A."/>
            <person name="Lipzen A.M."/>
            <person name="Meier-Kolthoff J.P."/>
            <person name="Ohm R.A."/>
            <person name="Otillar R.P."/>
            <person name="Pangilinan J.L."/>
            <person name="Peng Y."/>
            <person name="Rokas A."/>
            <person name="Rosa C.A."/>
            <person name="Scheuner C."/>
            <person name="Sibirny A.A."/>
            <person name="Slot J.C."/>
            <person name="Stielow J.B."/>
            <person name="Sun H."/>
            <person name="Kurtzman C.P."/>
            <person name="Blackwell M."/>
            <person name="Grigoriev I.V."/>
            <person name="Jeffries T.W."/>
        </authorList>
    </citation>
    <scope>NUCLEOTIDE SEQUENCE [LARGE SCALE GENOMIC DNA]</scope>
    <source>
        <strain evidence="3">NRRL Y-1626</strain>
    </source>
</reference>
<dbReference type="PANTHER" id="PTHR23146:SF0">
    <property type="entry name" value="RNA POLYMERASE-ASSOCIATED PROTEIN LEO1"/>
    <property type="match status" value="1"/>
</dbReference>
<feature type="compositionally biased region" description="Acidic residues" evidence="1">
    <location>
        <begin position="404"/>
        <end position="413"/>
    </location>
</feature>
<feature type="compositionally biased region" description="Polar residues" evidence="1">
    <location>
        <begin position="1"/>
        <end position="10"/>
    </location>
</feature>
<protein>
    <submittedName>
        <fullName evidence="2">Leo1-domain-containing protein</fullName>
    </submittedName>
</protein>
<keyword evidence="3" id="KW-1185">Reference proteome</keyword>
<organism evidence="2 3">
    <name type="scientific">Hanseniaspora valbyensis NRRL Y-1626</name>
    <dbReference type="NCBI Taxonomy" id="766949"/>
    <lineage>
        <taxon>Eukaryota</taxon>
        <taxon>Fungi</taxon>
        <taxon>Dikarya</taxon>
        <taxon>Ascomycota</taxon>
        <taxon>Saccharomycotina</taxon>
        <taxon>Saccharomycetes</taxon>
        <taxon>Saccharomycodales</taxon>
        <taxon>Saccharomycodaceae</taxon>
        <taxon>Hanseniaspora</taxon>
    </lineage>
</organism>
<gene>
    <name evidence="2" type="ORF">HANVADRAFT_58452</name>
</gene>
<dbReference type="GO" id="GO:0006368">
    <property type="term" value="P:transcription elongation by RNA polymerase II"/>
    <property type="evidence" value="ECO:0007669"/>
    <property type="project" value="InterPro"/>
</dbReference>
<sequence>MSDIDTTGSNAELEKHETEEVTNNNPSTEVEKEQQHEEEEEVDMDDLFGEESDEDENNDNDKEAEEEDEERNGEEEEENAEDSETEYQDEIKIAEAELPKHIIPYKVDLNESKTMQSRLPPFLKVDPKNFDPQQFLQKFNDRLNDPNLDTNDKINMSLFDESTIRWRYTKDPKTGLITKESNATIVEWDDGSMSLKIGDEYCDIITNELECSLLVKTYPKANLLQTIGDSGIVKEKCMFVPATMKSNLHKRLAKAVQAQTSKENEKMGPKTVYIGKDPALELEKLEKEQDAIARAKRREELKELKRKEREFERKMESGNAGEKTYKRKYKQTYDDDGFDRIGMDEDEEEEDEEEYDEEDDFVVNDDDEIEEGEEEEEEEEEDEEDDDSKDDRLSKAKTELAFKEEEEEEDDDEQVVKKRKIVIEDDEE</sequence>
<dbReference type="AlphaFoldDB" id="A0A1B7TGF5"/>
<accession>A0A1B7TGF5</accession>
<dbReference type="Pfam" id="PF04004">
    <property type="entry name" value="Leo1"/>
    <property type="match status" value="1"/>
</dbReference>
<dbReference type="GO" id="GO:1990269">
    <property type="term" value="F:RNA polymerase II C-terminal domain phosphoserine binding"/>
    <property type="evidence" value="ECO:0007669"/>
    <property type="project" value="TreeGrafter"/>
</dbReference>
<proteinExistence type="predicted"/>
<feature type="compositionally biased region" description="Basic and acidic residues" evidence="1">
    <location>
        <begin position="389"/>
        <end position="403"/>
    </location>
</feature>
<dbReference type="GO" id="GO:0032968">
    <property type="term" value="P:positive regulation of transcription elongation by RNA polymerase II"/>
    <property type="evidence" value="ECO:0007669"/>
    <property type="project" value="TreeGrafter"/>
</dbReference>
<evidence type="ECO:0000313" key="3">
    <source>
        <dbReference type="Proteomes" id="UP000092321"/>
    </source>
</evidence>
<evidence type="ECO:0000313" key="2">
    <source>
        <dbReference type="EMBL" id="OBA27810.1"/>
    </source>
</evidence>
<dbReference type="EMBL" id="LXPE01000006">
    <property type="protein sequence ID" value="OBA27810.1"/>
    <property type="molecule type" value="Genomic_DNA"/>
</dbReference>
<dbReference type="PANTHER" id="PTHR23146">
    <property type="entry name" value="LEO1 PROTEIN"/>
    <property type="match status" value="1"/>
</dbReference>
<feature type="region of interest" description="Disordered" evidence="1">
    <location>
        <begin position="1"/>
        <end position="87"/>
    </location>
</feature>
<dbReference type="Proteomes" id="UP000092321">
    <property type="component" value="Unassembled WGS sequence"/>
</dbReference>
<feature type="region of interest" description="Disordered" evidence="1">
    <location>
        <begin position="309"/>
        <end position="428"/>
    </location>
</feature>